<evidence type="ECO:0000313" key="4">
    <source>
        <dbReference type="EnsemblPlants" id="Bra039310.1-P"/>
    </source>
</evidence>
<dbReference type="InterPro" id="IPR051091">
    <property type="entry name" value="O-Glucosyltr/Glycosyltrsf_90"/>
</dbReference>
<reference evidence="4 5" key="1">
    <citation type="journal article" date="2011" name="Nat. Genet.">
        <title>The genome of the mesopolyploid crop species Brassica rapa.</title>
        <authorList>
            <consortium name="Brassica rapa Genome Sequencing Project Consortium"/>
            <person name="Wang X."/>
            <person name="Wang H."/>
            <person name="Wang J."/>
            <person name="Sun R."/>
            <person name="Wu J."/>
            <person name="Liu S."/>
            <person name="Bai Y."/>
            <person name="Mun J.H."/>
            <person name="Bancroft I."/>
            <person name="Cheng F."/>
            <person name="Huang S."/>
            <person name="Li X."/>
            <person name="Hua W."/>
            <person name="Wang J."/>
            <person name="Wang X."/>
            <person name="Freeling M."/>
            <person name="Pires J.C."/>
            <person name="Paterson A.H."/>
            <person name="Chalhoub B."/>
            <person name="Wang B."/>
            <person name="Hayward A."/>
            <person name="Sharpe A.G."/>
            <person name="Park B.S."/>
            <person name="Weisshaar B."/>
            <person name="Liu B."/>
            <person name="Li B."/>
            <person name="Liu B."/>
            <person name="Tong C."/>
            <person name="Song C."/>
            <person name="Duran C."/>
            <person name="Peng C."/>
            <person name="Geng C."/>
            <person name="Koh C."/>
            <person name="Lin C."/>
            <person name="Edwards D."/>
            <person name="Mu D."/>
            <person name="Shen D."/>
            <person name="Soumpourou E."/>
            <person name="Li F."/>
            <person name="Fraser F."/>
            <person name="Conant G."/>
            <person name="Lassalle G."/>
            <person name="King G.J."/>
            <person name="Bonnema G."/>
            <person name="Tang H."/>
            <person name="Wang H."/>
            <person name="Belcram H."/>
            <person name="Zhou H."/>
            <person name="Hirakawa H."/>
            <person name="Abe H."/>
            <person name="Guo H."/>
            <person name="Wang H."/>
            <person name="Jin H."/>
            <person name="Parkin I.A."/>
            <person name="Batley J."/>
            <person name="Kim J.S."/>
            <person name="Just J."/>
            <person name="Li J."/>
            <person name="Xu J."/>
            <person name="Deng J."/>
            <person name="Kim J.A."/>
            <person name="Li J."/>
            <person name="Yu J."/>
            <person name="Meng J."/>
            <person name="Wang J."/>
            <person name="Min J."/>
            <person name="Poulain J."/>
            <person name="Wang J."/>
            <person name="Hatakeyama K."/>
            <person name="Wu K."/>
            <person name="Wang L."/>
            <person name="Fang L."/>
            <person name="Trick M."/>
            <person name="Links M.G."/>
            <person name="Zhao M."/>
            <person name="Jin M."/>
            <person name="Ramchiary N."/>
            <person name="Drou N."/>
            <person name="Berkman P.J."/>
            <person name="Cai Q."/>
            <person name="Huang Q."/>
            <person name="Li R."/>
            <person name="Tabata S."/>
            <person name="Cheng S."/>
            <person name="Zhang S."/>
            <person name="Zhang S."/>
            <person name="Huang S."/>
            <person name="Sato S."/>
            <person name="Sun S."/>
            <person name="Kwon S.J."/>
            <person name="Choi S.R."/>
            <person name="Lee T.H."/>
            <person name="Fan W."/>
            <person name="Zhao X."/>
            <person name="Tan X."/>
            <person name="Xu X."/>
            <person name="Wang Y."/>
            <person name="Qiu Y."/>
            <person name="Yin Y."/>
            <person name="Li Y."/>
            <person name="Du Y."/>
            <person name="Liao Y."/>
            <person name="Lim Y."/>
            <person name="Narusaka Y."/>
            <person name="Wang Y."/>
            <person name="Wang Z."/>
            <person name="Li Z."/>
            <person name="Wang Z."/>
            <person name="Xiong Z."/>
            <person name="Zhang Z."/>
        </authorList>
    </citation>
    <scope>NUCLEOTIDE SEQUENCE [LARGE SCALE GENOMIC DNA]</scope>
    <source>
        <strain evidence="4 5">cv. Chiifu-401-42</strain>
    </source>
</reference>
<accession>M4FDY9</accession>
<dbReference type="PANTHER" id="PTHR12203:SF96">
    <property type="entry name" value="DOWNSTREAM TARGET OF AGL15 2"/>
    <property type="match status" value="1"/>
</dbReference>
<evidence type="ECO:0000256" key="2">
    <source>
        <dbReference type="SAM" id="Phobius"/>
    </source>
</evidence>
<dbReference type="SMART" id="SM00672">
    <property type="entry name" value="CAP10"/>
    <property type="match status" value="1"/>
</dbReference>
<proteinExistence type="predicted"/>
<feature type="region of interest" description="Disordered" evidence="1">
    <location>
        <begin position="90"/>
        <end position="123"/>
    </location>
</feature>
<feature type="domain" description="Glycosyl transferase CAP10" evidence="3">
    <location>
        <begin position="197"/>
        <end position="354"/>
    </location>
</feature>
<dbReference type="Pfam" id="PF05686">
    <property type="entry name" value="Glyco_transf_90"/>
    <property type="match status" value="1"/>
</dbReference>
<evidence type="ECO:0000313" key="5">
    <source>
        <dbReference type="Proteomes" id="UP000011750"/>
    </source>
</evidence>
<keyword evidence="2" id="KW-1133">Transmembrane helix</keyword>
<dbReference type="PANTHER" id="PTHR12203">
    <property type="entry name" value="KDEL LYS-ASP-GLU-LEU CONTAINING - RELATED"/>
    <property type="match status" value="1"/>
</dbReference>
<reference evidence="4 5" key="2">
    <citation type="journal article" date="2018" name="Hortic Res">
        <title>Improved Brassica rapa reference genome by single-molecule sequencing and chromosome conformation capture technologies.</title>
        <authorList>
            <person name="Zhang L."/>
            <person name="Cai X."/>
            <person name="Wu J."/>
            <person name="Liu M."/>
            <person name="Grob S."/>
            <person name="Cheng F."/>
            <person name="Liang J."/>
            <person name="Cai C."/>
            <person name="Liu Z."/>
            <person name="Liu B."/>
            <person name="Wang F."/>
            <person name="Li S."/>
            <person name="Liu F."/>
            <person name="Li X."/>
            <person name="Cheng L."/>
            <person name="Yang W."/>
            <person name="Li M.H."/>
            <person name="Grossniklaus U."/>
            <person name="Zheng H."/>
            <person name="Wang X."/>
        </authorList>
    </citation>
    <scope>NUCLEOTIDE SEQUENCE [LARGE SCALE GENOMIC DNA]</scope>
    <source>
        <strain evidence="4 5">cv. Chiifu-401-42</strain>
    </source>
</reference>
<feature type="compositionally biased region" description="Low complexity" evidence="1">
    <location>
        <begin position="90"/>
        <end position="101"/>
    </location>
</feature>
<dbReference type="InParanoid" id="M4FDY9"/>
<feature type="region of interest" description="Disordered" evidence="1">
    <location>
        <begin position="1"/>
        <end position="20"/>
    </location>
</feature>
<dbReference type="InterPro" id="IPR006598">
    <property type="entry name" value="CAP10"/>
</dbReference>
<dbReference type="EnsemblPlants" id="Bra039310.1">
    <property type="protein sequence ID" value="Bra039310.1-P"/>
    <property type="gene ID" value="Bra039310"/>
</dbReference>
<evidence type="ECO:0000256" key="1">
    <source>
        <dbReference type="SAM" id="MobiDB-lite"/>
    </source>
</evidence>
<evidence type="ECO:0000259" key="3">
    <source>
        <dbReference type="SMART" id="SM00672"/>
    </source>
</evidence>
<sequence>MLQRKSMKRNNNSDTLTNRHASLKTTSYPGKRIAKATLFFVSCLFISAGLLDLLGCFDSTTFAGLKQVTTIRKQPITTHHKFPDQCDVVQNQTQQQQERQQLPMSEDGTKNDKARSSHSRPSTCPSYFRWIHEDLRPWRETGITRGMLEKARNNKAHFRVIILDGKVYVKKYRKSIDTRDVFTLWGILQLLRWYPGRLPDLELMFDANDRPTVRSNDYRGQQHPAPPPIFRYCSDDASLDIVFPDWSFWGWAEVNIKPWAKSMVAIQEGNKMTPWKDRVAYAYWRGNPNVAPTRRDLLTCNVSDQQDWNTRLYINARKIGEEGSRYIREEVNIEHVYDYMFHLMNEYAKLLKFKPEIPWGATEITPDSMGCPATGRWRDFMEESMVMSPCEVSPCEMPLPYSPVELREVLERKANATRQVELWEDQYYSNKP</sequence>
<feature type="transmembrane region" description="Helical" evidence="2">
    <location>
        <begin position="33"/>
        <end position="51"/>
    </location>
</feature>
<organism evidence="4 5">
    <name type="scientific">Brassica campestris</name>
    <name type="common">Field mustard</name>
    <dbReference type="NCBI Taxonomy" id="3711"/>
    <lineage>
        <taxon>Eukaryota</taxon>
        <taxon>Viridiplantae</taxon>
        <taxon>Streptophyta</taxon>
        <taxon>Embryophyta</taxon>
        <taxon>Tracheophyta</taxon>
        <taxon>Spermatophyta</taxon>
        <taxon>Magnoliopsida</taxon>
        <taxon>eudicotyledons</taxon>
        <taxon>Gunneridae</taxon>
        <taxon>Pentapetalae</taxon>
        <taxon>rosids</taxon>
        <taxon>malvids</taxon>
        <taxon>Brassicales</taxon>
        <taxon>Brassicaceae</taxon>
        <taxon>Brassiceae</taxon>
        <taxon>Brassica</taxon>
    </lineage>
</organism>
<reference evidence="4" key="3">
    <citation type="submission" date="2023-03" db="UniProtKB">
        <authorList>
            <consortium name="EnsemblPlants"/>
        </authorList>
    </citation>
    <scope>IDENTIFICATION</scope>
    <source>
        <strain evidence="4">cv. Chiifu-401-42</strain>
    </source>
</reference>
<dbReference type="HOGENOM" id="CLU_027109_2_0_1"/>
<keyword evidence="2" id="KW-0472">Membrane</keyword>
<feature type="compositionally biased region" description="Polar residues" evidence="1">
    <location>
        <begin position="9"/>
        <end position="20"/>
    </location>
</feature>
<dbReference type="OMA" id="EVNIEHV"/>
<dbReference type="Proteomes" id="UP000011750">
    <property type="component" value="Chromosome A04"/>
</dbReference>
<dbReference type="eggNOG" id="KOG2458">
    <property type="taxonomic scope" value="Eukaryota"/>
</dbReference>
<name>M4FDY9_BRACM</name>
<dbReference type="AlphaFoldDB" id="M4FDY9"/>
<dbReference type="Gramene" id="Bra039310.1">
    <property type="protein sequence ID" value="Bra039310.1-P"/>
    <property type="gene ID" value="Bra039310"/>
</dbReference>
<keyword evidence="2" id="KW-0812">Transmembrane</keyword>
<protein>
    <recommendedName>
        <fullName evidence="3">Glycosyl transferase CAP10 domain-containing protein</fullName>
    </recommendedName>
</protein>
<keyword evidence="5" id="KW-1185">Reference proteome</keyword>